<evidence type="ECO:0000313" key="1">
    <source>
        <dbReference type="EMBL" id="WED78351.1"/>
    </source>
</evidence>
<dbReference type="AlphaFoldDB" id="A0AAX3NXD8"/>
<protein>
    <submittedName>
        <fullName evidence="1">Uncharacterized protein</fullName>
    </submittedName>
</protein>
<reference evidence="1" key="1">
    <citation type="submission" date="2023-02" db="EMBL/GenBank/DDBJ databases">
        <title>The sequence of Aeromonas allosaccharophila K520.</title>
        <authorList>
            <person name="Luo X."/>
        </authorList>
    </citation>
    <scope>NUCLEOTIDE SEQUENCE</scope>
    <source>
        <strain evidence="1">K520</strain>
    </source>
</reference>
<dbReference type="EMBL" id="CP118988">
    <property type="protein sequence ID" value="WED78351.1"/>
    <property type="molecule type" value="Genomic_DNA"/>
</dbReference>
<sequence length="397" mass="45526">MSHLLSEFPVFDVQQSLQAEYGFPIKRSQVYELIAANFGHQSYATLKSKSILLCGATWHSKINIHAIELRAQQLNFSDVHLTQLARKLSDLIEKRKITNVLIEPLFNTKSLDWARENFHNSRENIVDGELLKSPENLLLLELVKGNVNSPIYMEALQHLKEYANSGNLRHHVYLYKLLGIHSGFDFTKSKEDELLYRRKLNGDVLSGPELEKAESYEVKLSCYNLWVHHVHEAAKKGYTDAIYLIGQTGLDKAIYSVQPGFVRCSISIALLAEKQGLHDEAHRWWTHAALQGYIEAMHTLIKRYDYADIYRCWVWLNLADKCGVDITKEHNLEVYQGGEQYFNSWAKREVVRQAGIKIPTLTPEMARKARDEAQGLYIEHGLDGDIDFEEFGGFGSD</sequence>
<gene>
    <name evidence="1" type="ORF">PYU98_09085</name>
</gene>
<dbReference type="Proteomes" id="UP001213721">
    <property type="component" value="Chromosome"/>
</dbReference>
<proteinExistence type="predicted"/>
<organism evidence="1 2">
    <name type="scientific">Aeromonas allosaccharophila</name>
    <dbReference type="NCBI Taxonomy" id="656"/>
    <lineage>
        <taxon>Bacteria</taxon>
        <taxon>Pseudomonadati</taxon>
        <taxon>Pseudomonadota</taxon>
        <taxon>Gammaproteobacteria</taxon>
        <taxon>Aeromonadales</taxon>
        <taxon>Aeromonadaceae</taxon>
        <taxon>Aeromonas</taxon>
    </lineage>
</organism>
<dbReference type="Gene3D" id="1.25.40.10">
    <property type="entry name" value="Tetratricopeptide repeat domain"/>
    <property type="match status" value="1"/>
</dbReference>
<name>A0AAX3NXD8_9GAMM</name>
<dbReference type="RefSeq" id="WP_275057986.1">
    <property type="nucleotide sequence ID" value="NZ_CP118988.1"/>
</dbReference>
<dbReference type="InterPro" id="IPR011990">
    <property type="entry name" value="TPR-like_helical_dom_sf"/>
</dbReference>
<evidence type="ECO:0000313" key="2">
    <source>
        <dbReference type="Proteomes" id="UP001213721"/>
    </source>
</evidence>
<accession>A0AAX3NXD8</accession>